<dbReference type="PROSITE" id="PS50985">
    <property type="entry name" value="GRAS"/>
    <property type="match status" value="1"/>
</dbReference>
<evidence type="ECO:0000256" key="3">
    <source>
        <dbReference type="ARBA" id="ARBA00023163"/>
    </source>
</evidence>
<accession>A0A445IL67</accession>
<dbReference type="AlphaFoldDB" id="A0A445IL67"/>
<dbReference type="EMBL" id="QZWG01000010">
    <property type="protein sequence ID" value="RZB86816.1"/>
    <property type="molecule type" value="Genomic_DNA"/>
</dbReference>
<evidence type="ECO:0000256" key="5">
    <source>
        <dbReference type="PROSITE-ProRule" id="PRU01191"/>
    </source>
</evidence>
<dbReference type="Proteomes" id="UP000289340">
    <property type="component" value="Chromosome 10"/>
</dbReference>
<comment type="subcellular location">
    <subcellularLocation>
        <location evidence="1">Nucleus</location>
    </subcellularLocation>
</comment>
<keyword evidence="3" id="KW-0804">Transcription</keyword>
<protein>
    <submittedName>
        <fullName evidence="6">Protein SCARECROW</fullName>
    </submittedName>
</protein>
<organism evidence="6 7">
    <name type="scientific">Glycine soja</name>
    <name type="common">Wild soybean</name>
    <dbReference type="NCBI Taxonomy" id="3848"/>
    <lineage>
        <taxon>Eukaryota</taxon>
        <taxon>Viridiplantae</taxon>
        <taxon>Streptophyta</taxon>
        <taxon>Embryophyta</taxon>
        <taxon>Tracheophyta</taxon>
        <taxon>Spermatophyta</taxon>
        <taxon>Magnoliopsida</taxon>
        <taxon>eudicotyledons</taxon>
        <taxon>Gunneridae</taxon>
        <taxon>Pentapetalae</taxon>
        <taxon>rosids</taxon>
        <taxon>fabids</taxon>
        <taxon>Fabales</taxon>
        <taxon>Fabaceae</taxon>
        <taxon>Papilionoideae</taxon>
        <taxon>50 kb inversion clade</taxon>
        <taxon>NPAAA clade</taxon>
        <taxon>indigoferoid/millettioid clade</taxon>
        <taxon>Phaseoleae</taxon>
        <taxon>Glycine</taxon>
        <taxon>Glycine subgen. Soja</taxon>
    </lineage>
</organism>
<reference evidence="6 7" key="1">
    <citation type="submission" date="2018-09" db="EMBL/GenBank/DDBJ databases">
        <title>A high-quality reference genome of wild soybean provides a powerful tool to mine soybean genomes.</title>
        <authorList>
            <person name="Xie M."/>
            <person name="Chung C.Y.L."/>
            <person name="Li M.-W."/>
            <person name="Wong F.-L."/>
            <person name="Chan T.-F."/>
            <person name="Lam H.-M."/>
        </authorList>
    </citation>
    <scope>NUCLEOTIDE SEQUENCE [LARGE SCALE GENOMIC DNA]</scope>
    <source>
        <strain evidence="7">cv. W05</strain>
        <tissue evidence="6">Hypocotyl of etiolated seedlings</tissue>
    </source>
</reference>
<feature type="short sequence motif" description="LxCxE motif" evidence="5">
    <location>
        <begin position="73"/>
        <end position="77"/>
    </location>
</feature>
<comment type="caution">
    <text evidence="5">Lacks conserved residue(s) required for the propagation of feature annotation.</text>
</comment>
<keyword evidence="2" id="KW-0805">Transcription regulation</keyword>
<evidence type="ECO:0000256" key="1">
    <source>
        <dbReference type="ARBA" id="ARBA00004123"/>
    </source>
</evidence>
<proteinExistence type="inferred from homology"/>
<keyword evidence="4" id="KW-0539">Nucleus</keyword>
<dbReference type="InterPro" id="IPR005202">
    <property type="entry name" value="TF_GRAS"/>
</dbReference>
<dbReference type="Pfam" id="PF03514">
    <property type="entry name" value="GRAS"/>
    <property type="match status" value="1"/>
</dbReference>
<evidence type="ECO:0000313" key="6">
    <source>
        <dbReference type="EMBL" id="RZB86816.1"/>
    </source>
</evidence>
<evidence type="ECO:0000256" key="2">
    <source>
        <dbReference type="ARBA" id="ARBA00023015"/>
    </source>
</evidence>
<sequence length="139" mass="14977">MSGIPARLVVGFQAKLQTLSVWNSSDSPVDEPSFKRTNFFGEKTTVEAEDEQAFDPEPHGGDSTGLKLLGLLLQCTECVAMDNLDFSNDLLPEIVELSSPYGTSSECVNAYFTQVLQALMVSSCIGSYSPLTAKSVTLT</sequence>
<name>A0A445IL67_GLYSO</name>
<comment type="similarity">
    <text evidence="5">Belongs to the GRAS family.</text>
</comment>
<evidence type="ECO:0000313" key="7">
    <source>
        <dbReference type="Proteomes" id="UP000289340"/>
    </source>
</evidence>
<gene>
    <name evidence="6" type="ORF">D0Y65_026777</name>
</gene>
<comment type="caution">
    <text evidence="6">The sequence shown here is derived from an EMBL/GenBank/DDBJ whole genome shotgun (WGS) entry which is preliminary data.</text>
</comment>
<dbReference type="GO" id="GO:0005634">
    <property type="term" value="C:nucleus"/>
    <property type="evidence" value="ECO:0007669"/>
    <property type="project" value="UniProtKB-SubCell"/>
</dbReference>
<evidence type="ECO:0000256" key="4">
    <source>
        <dbReference type="ARBA" id="ARBA00023242"/>
    </source>
</evidence>
<keyword evidence="7" id="KW-1185">Reference proteome</keyword>